<evidence type="ECO:0000313" key="3">
    <source>
        <dbReference type="Proteomes" id="UP000053599"/>
    </source>
</evidence>
<dbReference type="OrthoDB" id="4588567at2759"/>
<evidence type="ECO:0000256" key="1">
    <source>
        <dbReference type="SAM" id="MobiDB-lite"/>
    </source>
</evidence>
<protein>
    <submittedName>
        <fullName evidence="2">Uncharacterized protein</fullName>
    </submittedName>
</protein>
<dbReference type="EMBL" id="KN846952">
    <property type="protein sequence ID" value="KIV81415.1"/>
    <property type="molecule type" value="Genomic_DNA"/>
</dbReference>
<sequence>MAVAQLVHHFEAIHHETSIKPVVPRSFLNHSSTSSRVRLSLQTIFSHSLLHRSPKSSTAGKMSCSSSTKSSPSTSFSSFGQGARMTALDLNTTFGPSSATSSPHTYLRRQPSAIDVALEEEKYASPVEMIGLGLFEPRPLANAQSMPPSPMEFVHDHMQSPVILDGIFEVMEKA</sequence>
<feature type="compositionally biased region" description="Low complexity" evidence="1">
    <location>
        <begin position="63"/>
        <end position="78"/>
    </location>
</feature>
<organism evidence="2 3">
    <name type="scientific">Exophiala sideris</name>
    <dbReference type="NCBI Taxonomy" id="1016849"/>
    <lineage>
        <taxon>Eukaryota</taxon>
        <taxon>Fungi</taxon>
        <taxon>Dikarya</taxon>
        <taxon>Ascomycota</taxon>
        <taxon>Pezizomycotina</taxon>
        <taxon>Eurotiomycetes</taxon>
        <taxon>Chaetothyriomycetidae</taxon>
        <taxon>Chaetothyriales</taxon>
        <taxon>Herpotrichiellaceae</taxon>
        <taxon>Exophiala</taxon>
    </lineage>
</organism>
<dbReference type="AlphaFoldDB" id="A0A0D1VYF5"/>
<reference evidence="2 3" key="1">
    <citation type="submission" date="2015-01" db="EMBL/GenBank/DDBJ databases">
        <title>The Genome Sequence of Exophiala sideris CBS121828.</title>
        <authorList>
            <consortium name="The Broad Institute Genomics Platform"/>
            <person name="Cuomo C."/>
            <person name="de Hoog S."/>
            <person name="Gorbushina A."/>
            <person name="Stielow B."/>
            <person name="Teixiera M."/>
            <person name="Abouelleil A."/>
            <person name="Chapman S.B."/>
            <person name="Priest M."/>
            <person name="Young S.K."/>
            <person name="Wortman J."/>
            <person name="Nusbaum C."/>
            <person name="Birren B."/>
        </authorList>
    </citation>
    <scope>NUCLEOTIDE SEQUENCE [LARGE SCALE GENOMIC DNA]</scope>
    <source>
        <strain evidence="2 3">CBS 121828</strain>
    </source>
</reference>
<name>A0A0D1VYF5_9EURO</name>
<proteinExistence type="predicted"/>
<dbReference type="Proteomes" id="UP000053599">
    <property type="component" value="Unassembled WGS sequence"/>
</dbReference>
<feature type="region of interest" description="Disordered" evidence="1">
    <location>
        <begin position="52"/>
        <end position="78"/>
    </location>
</feature>
<evidence type="ECO:0000313" key="2">
    <source>
        <dbReference type="EMBL" id="KIV81415.1"/>
    </source>
</evidence>
<accession>A0A0D1VYF5</accession>
<gene>
    <name evidence="2" type="ORF">PV11_03605</name>
</gene>
<dbReference type="HOGENOM" id="CLU_131619_0_0_1"/>